<reference evidence="3" key="1">
    <citation type="journal article" date="2014" name="Int. J. Syst. Evol. Microbiol.">
        <title>Complete genome sequence of Corynebacterium casei LMG S-19264T (=DSM 44701T), isolated from a smear-ripened cheese.</title>
        <authorList>
            <consortium name="US DOE Joint Genome Institute (JGI-PGF)"/>
            <person name="Walter F."/>
            <person name="Albersmeier A."/>
            <person name="Kalinowski J."/>
            <person name="Ruckert C."/>
        </authorList>
    </citation>
    <scope>NUCLEOTIDE SEQUENCE</scope>
    <source>
        <strain evidence="3">VKM Ac-1020</strain>
    </source>
</reference>
<feature type="transmembrane region" description="Helical" evidence="2">
    <location>
        <begin position="66"/>
        <end position="88"/>
    </location>
</feature>
<gene>
    <name evidence="3" type="ORF">GCM10017576_18060</name>
</gene>
<dbReference type="RefSeq" id="WP_271173382.1">
    <property type="nucleotide sequence ID" value="NZ_BSEJ01000007.1"/>
</dbReference>
<keyword evidence="2" id="KW-0812">Transmembrane</keyword>
<evidence type="ECO:0000256" key="2">
    <source>
        <dbReference type="SAM" id="Phobius"/>
    </source>
</evidence>
<sequence length="542" mass="55278">MEGREKGGGDEQDRETELVPATSDAASTDATFDEVVEQTAVEEAPAESTQGRAAGWGRVIRGNKGLWITAAVAVVALAGGLALGRFVISPLDAAAGAGAPEPGLVTVPVEFGALSNDVTLRGDVGYTDAVELKIDTSSFTGAAIVTGQVPEAGAELDSLSIALEVTGRPVIVLPGELPAYRTLRVGVSGPDVIQLKEALTAVGIGVGDVASDVFDEATALAVGELYNQAGYPAPEPEEGVAEAVIAAEEGVRMAEQSLADARKALATAGQGPSDIEIREADNQIASLHRQIAAAEGAGEDASDLRDQLAVAELQRQALDAPRDTSAEQAMVDSAIAGVETANASLAEARESALPFLPASEVLYLQELPRRVDAVNVERGAALEGAAMTVSGASVELTGTAAAADVELLEVGAEATFELPDGAEHRAVIAAIEPAEDGGRTKISFEPDPLTPEQMEQVQGTNVRINVPVGATEGEVLSVPYAALTAGPGGDSRVEVVTGDPRDGESAETRLVTVETGLAAGGYVEVTPVEGELEEGDLVVVGS</sequence>
<dbReference type="Gene3D" id="2.40.420.20">
    <property type="match status" value="1"/>
</dbReference>
<keyword evidence="2" id="KW-1133">Transmembrane helix</keyword>
<accession>A0A9W6LWS0</accession>
<feature type="compositionally biased region" description="Low complexity" evidence="1">
    <location>
        <begin position="21"/>
        <end position="30"/>
    </location>
</feature>
<reference evidence="3" key="2">
    <citation type="submission" date="2023-01" db="EMBL/GenBank/DDBJ databases">
        <authorList>
            <person name="Sun Q."/>
            <person name="Evtushenko L."/>
        </authorList>
    </citation>
    <scope>NUCLEOTIDE SEQUENCE</scope>
    <source>
        <strain evidence="3">VKM Ac-1020</strain>
    </source>
</reference>
<keyword evidence="2" id="KW-0472">Membrane</keyword>
<evidence type="ECO:0000313" key="3">
    <source>
        <dbReference type="EMBL" id="GLJ61676.1"/>
    </source>
</evidence>
<evidence type="ECO:0000256" key="1">
    <source>
        <dbReference type="SAM" id="MobiDB-lite"/>
    </source>
</evidence>
<name>A0A9W6LWS0_9MICO</name>
<proteinExistence type="predicted"/>
<feature type="compositionally biased region" description="Basic and acidic residues" evidence="1">
    <location>
        <begin position="1"/>
        <end position="17"/>
    </location>
</feature>
<feature type="region of interest" description="Disordered" evidence="1">
    <location>
        <begin position="1"/>
        <end position="30"/>
    </location>
</feature>
<comment type="caution">
    <text evidence="3">The sequence shown here is derived from an EMBL/GenBank/DDBJ whole genome shotgun (WGS) entry which is preliminary data.</text>
</comment>
<organism evidence="3 4">
    <name type="scientific">Microbacterium barkeri</name>
    <dbReference type="NCBI Taxonomy" id="33917"/>
    <lineage>
        <taxon>Bacteria</taxon>
        <taxon>Bacillati</taxon>
        <taxon>Actinomycetota</taxon>
        <taxon>Actinomycetes</taxon>
        <taxon>Micrococcales</taxon>
        <taxon>Microbacteriaceae</taxon>
        <taxon>Microbacterium</taxon>
    </lineage>
</organism>
<keyword evidence="4" id="KW-1185">Reference proteome</keyword>
<dbReference type="Proteomes" id="UP001142462">
    <property type="component" value="Unassembled WGS sequence"/>
</dbReference>
<protein>
    <recommendedName>
        <fullName evidence="5">Peptidoglycan binding domain-containing protein</fullName>
    </recommendedName>
</protein>
<evidence type="ECO:0000313" key="4">
    <source>
        <dbReference type="Proteomes" id="UP001142462"/>
    </source>
</evidence>
<dbReference type="EMBL" id="BSEJ01000007">
    <property type="protein sequence ID" value="GLJ61676.1"/>
    <property type="molecule type" value="Genomic_DNA"/>
</dbReference>
<evidence type="ECO:0008006" key="5">
    <source>
        <dbReference type="Google" id="ProtNLM"/>
    </source>
</evidence>
<dbReference type="AlphaFoldDB" id="A0A9W6LWS0"/>